<dbReference type="RefSeq" id="WP_229933321.1">
    <property type="nucleotide sequence ID" value="NZ_CAJHOF010000016.1"/>
</dbReference>
<protein>
    <recommendedName>
        <fullName evidence="4">Glycosyltransferase 2-like domain-containing protein</fullName>
    </recommendedName>
</protein>
<dbReference type="Proteomes" id="UP000789803">
    <property type="component" value="Unassembled WGS sequence"/>
</dbReference>
<dbReference type="EMBL" id="CAJHOF010000016">
    <property type="protein sequence ID" value="CAD7289451.1"/>
    <property type="molecule type" value="Genomic_DNA"/>
</dbReference>
<keyword evidence="1" id="KW-0328">Glycosyltransferase</keyword>
<keyword evidence="6" id="KW-1185">Reference proteome</keyword>
<accession>A0ABM8Q9H2</accession>
<dbReference type="Pfam" id="PF00535">
    <property type="entry name" value="Glycos_transf_2"/>
    <property type="match status" value="1"/>
</dbReference>
<sequence>MKKYDVSVIVPVYNVEKFIQKCAVSLFEQDHDSIEYIFVNDCTPDNSMQILQDVIDMYPNRKDDVRIINNPKNIGLGQTRKAGFDASSAKYIMFVDSDDWTQPDMISSMYQKAKDDDADIVCADNFINYNKTQVHQKHIRVSTLSDITDAKKYFLYIMAMYVSVGVWDKLSKRELFDSVVFPDFQYAEDMFINLQLFFYASKISHLNQAFYHYRKTNNTSLTFNSTSKNVVRDYKILSRRVDEFFEKNGIDEGKKEYFYMGLLSVAIPATSGNFKNMINEINPKAYHIKYIFNNKSLSFFRKICFASVFFGLDFVVIYARKIYRLLKNI</sequence>
<dbReference type="InterPro" id="IPR029044">
    <property type="entry name" value="Nucleotide-diphossugar_trans"/>
</dbReference>
<name>A0ABM8Q9H2_9BACT</name>
<keyword evidence="3" id="KW-0472">Membrane</keyword>
<keyword evidence="3" id="KW-0812">Transmembrane</keyword>
<keyword evidence="3" id="KW-1133">Transmembrane helix</keyword>
<keyword evidence="2" id="KW-0808">Transferase</keyword>
<feature type="transmembrane region" description="Helical" evidence="3">
    <location>
        <begin position="299"/>
        <end position="319"/>
    </location>
</feature>
<organism evidence="5 6">
    <name type="scientific">Campylobacter majalis</name>
    <dbReference type="NCBI Taxonomy" id="2790656"/>
    <lineage>
        <taxon>Bacteria</taxon>
        <taxon>Pseudomonadati</taxon>
        <taxon>Campylobacterota</taxon>
        <taxon>Epsilonproteobacteria</taxon>
        <taxon>Campylobacterales</taxon>
        <taxon>Campylobacteraceae</taxon>
        <taxon>Campylobacter</taxon>
    </lineage>
</organism>
<dbReference type="PANTHER" id="PTHR22916:SF51">
    <property type="entry name" value="GLYCOSYLTRANSFERASE EPSH-RELATED"/>
    <property type="match status" value="1"/>
</dbReference>
<dbReference type="CDD" id="cd00761">
    <property type="entry name" value="Glyco_tranf_GTA_type"/>
    <property type="match status" value="1"/>
</dbReference>
<dbReference type="InterPro" id="IPR001173">
    <property type="entry name" value="Glyco_trans_2-like"/>
</dbReference>
<dbReference type="PANTHER" id="PTHR22916">
    <property type="entry name" value="GLYCOSYLTRANSFERASE"/>
    <property type="match status" value="1"/>
</dbReference>
<evidence type="ECO:0000313" key="5">
    <source>
        <dbReference type="EMBL" id="CAD7289451.1"/>
    </source>
</evidence>
<reference evidence="5 6" key="1">
    <citation type="submission" date="2020-11" db="EMBL/GenBank/DDBJ databases">
        <authorList>
            <person name="Peeters C."/>
        </authorList>
    </citation>
    <scope>NUCLEOTIDE SEQUENCE [LARGE SCALE GENOMIC DNA]</scope>
    <source>
        <strain evidence="5 6">LMG 7974</strain>
    </source>
</reference>
<evidence type="ECO:0000259" key="4">
    <source>
        <dbReference type="Pfam" id="PF00535"/>
    </source>
</evidence>
<evidence type="ECO:0000256" key="2">
    <source>
        <dbReference type="ARBA" id="ARBA00022679"/>
    </source>
</evidence>
<evidence type="ECO:0000256" key="1">
    <source>
        <dbReference type="ARBA" id="ARBA00022676"/>
    </source>
</evidence>
<dbReference type="SUPFAM" id="SSF53448">
    <property type="entry name" value="Nucleotide-diphospho-sugar transferases"/>
    <property type="match status" value="1"/>
</dbReference>
<dbReference type="Gene3D" id="3.90.550.10">
    <property type="entry name" value="Spore Coat Polysaccharide Biosynthesis Protein SpsA, Chain A"/>
    <property type="match status" value="1"/>
</dbReference>
<gene>
    <name evidence="5" type="ORF">LMG7974_01534</name>
</gene>
<evidence type="ECO:0000256" key="3">
    <source>
        <dbReference type="SAM" id="Phobius"/>
    </source>
</evidence>
<proteinExistence type="predicted"/>
<comment type="caution">
    <text evidence="5">The sequence shown here is derived from an EMBL/GenBank/DDBJ whole genome shotgun (WGS) entry which is preliminary data.</text>
</comment>
<evidence type="ECO:0000313" key="6">
    <source>
        <dbReference type="Proteomes" id="UP000789803"/>
    </source>
</evidence>
<feature type="domain" description="Glycosyltransferase 2-like" evidence="4">
    <location>
        <begin position="7"/>
        <end position="141"/>
    </location>
</feature>